<evidence type="ECO:0000256" key="8">
    <source>
        <dbReference type="ARBA" id="ARBA00023242"/>
    </source>
</evidence>
<dbReference type="InterPro" id="IPR004365">
    <property type="entry name" value="NA-bd_OB_tRNA"/>
</dbReference>
<keyword evidence="3" id="KW-0235">DNA replication</keyword>
<dbReference type="Gene3D" id="1.10.10.10">
    <property type="entry name" value="Winged helix-like DNA-binding domain superfamily/Winged helix DNA-binding domain"/>
    <property type="match status" value="1"/>
</dbReference>
<dbReference type="PANTHER" id="PTHR13989">
    <property type="entry name" value="REPLICATION PROTEIN A-RELATED"/>
    <property type="match status" value="1"/>
</dbReference>
<dbReference type="SUPFAM" id="SSF46785">
    <property type="entry name" value="Winged helix' DNA-binding domain"/>
    <property type="match status" value="1"/>
</dbReference>
<accession>A0A5P1F1Y3</accession>
<dbReference type="GO" id="GO:0000724">
    <property type="term" value="P:double-strand break repair via homologous recombination"/>
    <property type="evidence" value="ECO:0007669"/>
    <property type="project" value="TreeGrafter"/>
</dbReference>
<dbReference type="PIRSF" id="PIRSF036949">
    <property type="entry name" value="RPA32"/>
    <property type="match status" value="1"/>
</dbReference>
<dbReference type="GO" id="GO:0000781">
    <property type="term" value="C:chromosome, telomeric region"/>
    <property type="evidence" value="ECO:0007669"/>
    <property type="project" value="TreeGrafter"/>
</dbReference>
<dbReference type="OMA" id="SFGNKRY"/>
<dbReference type="GO" id="GO:0005662">
    <property type="term" value="C:DNA replication factor A complex"/>
    <property type="evidence" value="ECO:0007669"/>
    <property type="project" value="TreeGrafter"/>
</dbReference>
<keyword evidence="8" id="KW-0539">Nucleus</keyword>
<dbReference type="Gene3D" id="2.40.50.140">
    <property type="entry name" value="Nucleic acid-binding proteins"/>
    <property type="match status" value="1"/>
</dbReference>
<dbReference type="InterPro" id="IPR014646">
    <property type="entry name" value="Rfa2/RPA32"/>
</dbReference>
<dbReference type="GO" id="GO:0006289">
    <property type="term" value="P:nucleotide-excision repair"/>
    <property type="evidence" value="ECO:0007669"/>
    <property type="project" value="TreeGrafter"/>
</dbReference>
<dbReference type="GO" id="GO:0006260">
    <property type="term" value="P:DNA replication"/>
    <property type="evidence" value="ECO:0007669"/>
    <property type="project" value="UniProtKB-KW"/>
</dbReference>
<keyword evidence="14" id="KW-1185">Reference proteome</keyword>
<evidence type="ECO:0000256" key="4">
    <source>
        <dbReference type="ARBA" id="ARBA00022763"/>
    </source>
</evidence>
<evidence type="ECO:0000256" key="10">
    <source>
        <dbReference type="SAM" id="MobiDB-lite"/>
    </source>
</evidence>
<proteinExistence type="inferred from homology"/>
<evidence type="ECO:0000313" key="14">
    <source>
        <dbReference type="Proteomes" id="UP000243459"/>
    </source>
</evidence>
<evidence type="ECO:0000256" key="7">
    <source>
        <dbReference type="ARBA" id="ARBA00023204"/>
    </source>
</evidence>
<reference evidence="14" key="1">
    <citation type="journal article" date="2017" name="Nat. Commun.">
        <title>The asparagus genome sheds light on the origin and evolution of a young Y chromosome.</title>
        <authorList>
            <person name="Harkess A."/>
            <person name="Zhou J."/>
            <person name="Xu C."/>
            <person name="Bowers J.E."/>
            <person name="Van der Hulst R."/>
            <person name="Ayyampalayam S."/>
            <person name="Mercati F."/>
            <person name="Riccardi P."/>
            <person name="McKain M.R."/>
            <person name="Kakrana A."/>
            <person name="Tang H."/>
            <person name="Ray J."/>
            <person name="Groenendijk J."/>
            <person name="Arikit S."/>
            <person name="Mathioni S.M."/>
            <person name="Nakano M."/>
            <person name="Shan H."/>
            <person name="Telgmann-Rauber A."/>
            <person name="Kanno A."/>
            <person name="Yue Z."/>
            <person name="Chen H."/>
            <person name="Li W."/>
            <person name="Chen Y."/>
            <person name="Xu X."/>
            <person name="Zhang Y."/>
            <person name="Luo S."/>
            <person name="Chen H."/>
            <person name="Gao J."/>
            <person name="Mao Z."/>
            <person name="Pires J.C."/>
            <person name="Luo M."/>
            <person name="Kudrna D."/>
            <person name="Wing R.A."/>
            <person name="Meyers B.C."/>
            <person name="Yi K."/>
            <person name="Kong H."/>
            <person name="Lavrijsen P."/>
            <person name="Sunseri F."/>
            <person name="Falavigna A."/>
            <person name="Ye Y."/>
            <person name="Leebens-Mack J.H."/>
            <person name="Chen G."/>
        </authorList>
    </citation>
    <scope>NUCLEOTIDE SEQUENCE [LARGE SCALE GENOMIC DNA]</scope>
    <source>
        <strain evidence="14">cv. DH0086</strain>
    </source>
</reference>
<dbReference type="EMBL" id="CM007384">
    <property type="protein sequence ID" value="ONK72164.1"/>
    <property type="molecule type" value="Genomic_DNA"/>
</dbReference>
<evidence type="ECO:0000256" key="3">
    <source>
        <dbReference type="ARBA" id="ARBA00022705"/>
    </source>
</evidence>
<comment type="function">
    <text evidence="9">Component of the replication protein A complex (RPA) required for DNA recombination, repair and replication. The activity of RPA is mediated by single-stranded DNA binding and protein interactions.</text>
</comment>
<gene>
    <name evidence="13" type="ORF">A4U43_C04F16450</name>
</gene>
<evidence type="ECO:0000256" key="1">
    <source>
        <dbReference type="ARBA" id="ARBA00004123"/>
    </source>
</evidence>
<evidence type="ECO:0000256" key="2">
    <source>
        <dbReference type="ARBA" id="ARBA00007815"/>
    </source>
</evidence>
<dbReference type="InterPro" id="IPR036390">
    <property type="entry name" value="WH_DNA-bd_sf"/>
</dbReference>
<dbReference type="InterPro" id="IPR012340">
    <property type="entry name" value="NA-bd_OB-fold"/>
</dbReference>
<evidence type="ECO:0000256" key="6">
    <source>
        <dbReference type="ARBA" id="ARBA00023172"/>
    </source>
</evidence>
<dbReference type="InterPro" id="IPR040260">
    <property type="entry name" value="RFA2-like"/>
</dbReference>
<dbReference type="OrthoDB" id="25571at2759"/>
<feature type="compositionally biased region" description="Polar residues" evidence="10">
    <location>
        <begin position="26"/>
        <end position="40"/>
    </location>
</feature>
<feature type="domain" description="OB" evidence="11">
    <location>
        <begin position="76"/>
        <end position="149"/>
    </location>
</feature>
<evidence type="ECO:0000259" key="11">
    <source>
        <dbReference type="Pfam" id="PF01336"/>
    </source>
</evidence>
<comment type="subcellular location">
    <subcellularLocation>
        <location evidence="1">Nucleus</location>
    </subcellularLocation>
</comment>
<dbReference type="Gramene" id="ONK72164">
    <property type="protein sequence ID" value="ONK72164"/>
    <property type="gene ID" value="A4U43_C04F16450"/>
</dbReference>
<comment type="similarity">
    <text evidence="2">Belongs to the replication factor A protein 2 family.</text>
</comment>
<dbReference type="FunFam" id="2.40.50.140:FF:000184">
    <property type="entry name" value="replication protein A 32 kDa subunit A-like"/>
    <property type="match status" value="1"/>
</dbReference>
<dbReference type="Pfam" id="PF01336">
    <property type="entry name" value="tRNA_anti-codon"/>
    <property type="match status" value="1"/>
</dbReference>
<dbReference type="PANTHER" id="PTHR13989:SF16">
    <property type="entry name" value="REPLICATION PROTEIN A2"/>
    <property type="match status" value="1"/>
</dbReference>
<sequence length="279" mass="30100">MYGGGGGGQFDGGASNLFSGGGFMPSQATQTPESSFSKSRGGQGALPLTVKQISEAYHSNDDKSNFAVDGMDASNVKLLGIVMNKAERVTDVSFTLDDGTGKIDVNRWVNETCETDEMAAIENGMYVVINGSLKGFQGKKHVVAFSVRPVVDFNVVTLHFIECIYVHLENTIPKVQGSSLLGAETMMKNEVQGYQTPMSNQFSPYSAAASSGGNILQLVSDIFQEKASLAREHGLHVDEIVQRLCLPKDKIMEAIHYHVDVGNIYSTIDDDHYKSASNG</sequence>
<feature type="domain" description="Replication protein A C-terminal" evidence="12">
    <location>
        <begin position="167"/>
        <end position="271"/>
    </location>
</feature>
<dbReference type="Pfam" id="PF08784">
    <property type="entry name" value="RPA_C"/>
    <property type="match status" value="1"/>
</dbReference>
<dbReference type="FunFam" id="1.10.10.10:FF:000168">
    <property type="entry name" value="Replication protein A 32 kDa subunit"/>
    <property type="match status" value="1"/>
</dbReference>
<keyword evidence="6" id="KW-0233">DNA recombination</keyword>
<evidence type="ECO:0000256" key="5">
    <source>
        <dbReference type="ARBA" id="ARBA00023125"/>
    </source>
</evidence>
<keyword evidence="5" id="KW-0238">DNA-binding</keyword>
<evidence type="ECO:0000313" key="13">
    <source>
        <dbReference type="EMBL" id="ONK72164.1"/>
    </source>
</evidence>
<organism evidence="13 14">
    <name type="scientific">Asparagus officinalis</name>
    <name type="common">Garden asparagus</name>
    <dbReference type="NCBI Taxonomy" id="4686"/>
    <lineage>
        <taxon>Eukaryota</taxon>
        <taxon>Viridiplantae</taxon>
        <taxon>Streptophyta</taxon>
        <taxon>Embryophyta</taxon>
        <taxon>Tracheophyta</taxon>
        <taxon>Spermatophyta</taxon>
        <taxon>Magnoliopsida</taxon>
        <taxon>Liliopsida</taxon>
        <taxon>Asparagales</taxon>
        <taxon>Asparagaceae</taxon>
        <taxon>Asparagoideae</taxon>
        <taxon>Asparagus</taxon>
    </lineage>
</organism>
<dbReference type="GO" id="GO:0035861">
    <property type="term" value="C:site of double-strand break"/>
    <property type="evidence" value="ECO:0007669"/>
    <property type="project" value="TreeGrafter"/>
</dbReference>
<dbReference type="SUPFAM" id="SSF50249">
    <property type="entry name" value="Nucleic acid-binding proteins"/>
    <property type="match status" value="1"/>
</dbReference>
<dbReference type="InterPro" id="IPR014892">
    <property type="entry name" value="RPA_C"/>
</dbReference>
<dbReference type="AlphaFoldDB" id="A0A5P1F1Y3"/>
<evidence type="ECO:0000256" key="9">
    <source>
        <dbReference type="ARBA" id="ARBA00056440"/>
    </source>
</evidence>
<dbReference type="InterPro" id="IPR036388">
    <property type="entry name" value="WH-like_DNA-bd_sf"/>
</dbReference>
<protein>
    <submittedName>
        <fullName evidence="13">Uncharacterized protein</fullName>
    </submittedName>
</protein>
<dbReference type="Proteomes" id="UP000243459">
    <property type="component" value="Chromosome 4"/>
</dbReference>
<name>A0A5P1F1Y3_ASPOF</name>
<evidence type="ECO:0000259" key="12">
    <source>
        <dbReference type="Pfam" id="PF08784"/>
    </source>
</evidence>
<dbReference type="GO" id="GO:0003697">
    <property type="term" value="F:single-stranded DNA binding"/>
    <property type="evidence" value="ECO:0007669"/>
    <property type="project" value="TreeGrafter"/>
</dbReference>
<feature type="region of interest" description="Disordered" evidence="10">
    <location>
        <begin position="21"/>
        <end position="44"/>
    </location>
</feature>
<keyword evidence="4" id="KW-0227">DNA damage</keyword>
<dbReference type="CDD" id="cd04478">
    <property type="entry name" value="RPA2_DBD_D"/>
    <property type="match status" value="1"/>
</dbReference>
<keyword evidence="7" id="KW-0234">DNA repair</keyword>